<dbReference type="PANTHER" id="PTHR23302">
    <property type="entry name" value="TRANSMEMBRANE CHANNEL-RELATED"/>
    <property type="match status" value="1"/>
</dbReference>
<dbReference type="InterPro" id="IPR049452">
    <property type="entry name" value="Anoctamin_TM"/>
</dbReference>
<sequence length="580" mass="61572">MAQHPSEPYGRSNPAASTGVLSGALGIAGRPSPSPYGTAHGAAAGPYPPAAPADPYNPYPAAANPYPAPAPAAHPGHWTGPSAAVVAPPVQHRPEPKDAVVAKPQSFHISHAPAPAPSPAAGGAAASGDAAAAAQEHKRVAGLFTPLDNIGFVCAVSEGMGWTCCNSCRGCGAAASGETTIKGQFGTGTLVYFRYAQFLLGLNVVLSALAAMEYATVASIGSGLDPLGVYAGVSEYFTAAFPAEARPAWYAFGVVQVILALAAGPCFGWLSWQYQKRWRGDDRVDELESSGEEPLPENADVTERSRNIRKTISIIVFLGIIVGQAFLMLWLHRLLQQQGDSIAALIISLVIPSLNIVWKIASKKLTALEAHRTMRVATEWDTAKVFLIKVANLLTLYGVKAAVAEEAGTAAIEASCPLSGSPIDCSCPLSAIGYQFFWLLISDLSVGFVMELGIPAITLFGKRCWSAHKGRTEAELRPDFELSEEFVQLLYRQLIIYLGSSTLPFAPILGLAATVLSFWLDKYRLVRICRKPEIKQQPLRPVVLMACHVVVAIAALASYPNGLAFLFAGFNIENVCSFWA</sequence>
<name>A0A5A8CUF6_CAFRO</name>
<dbReference type="Pfam" id="PF04547">
    <property type="entry name" value="Anoctamin"/>
    <property type="match status" value="1"/>
</dbReference>
<feature type="region of interest" description="Disordered" evidence="1">
    <location>
        <begin position="1"/>
        <end position="51"/>
    </location>
</feature>
<evidence type="ECO:0000256" key="2">
    <source>
        <dbReference type="SAM" id="Phobius"/>
    </source>
</evidence>
<feature type="transmembrane region" description="Helical" evidence="2">
    <location>
        <begin position="541"/>
        <end position="559"/>
    </location>
</feature>
<reference evidence="4 5" key="1">
    <citation type="submission" date="2019-07" db="EMBL/GenBank/DDBJ databases">
        <title>Genomes of Cafeteria roenbergensis.</title>
        <authorList>
            <person name="Fischer M.G."/>
            <person name="Hackl T."/>
            <person name="Roman M."/>
        </authorList>
    </citation>
    <scope>NUCLEOTIDE SEQUENCE [LARGE SCALE GENOMIC DNA]</scope>
    <source>
        <strain evidence="4 5">BVI</strain>
    </source>
</reference>
<comment type="caution">
    <text evidence="4">The sequence shown here is derived from an EMBL/GenBank/DDBJ whole genome shotgun (WGS) entry which is preliminary data.</text>
</comment>
<dbReference type="PANTHER" id="PTHR23302:SF24">
    <property type="entry name" value="TMC DOMAIN-CONTAINING PROTEIN"/>
    <property type="match status" value="1"/>
</dbReference>
<keyword evidence="2" id="KW-0812">Transmembrane</keyword>
<feature type="transmembrane region" description="Helical" evidence="2">
    <location>
        <begin position="248"/>
        <end position="270"/>
    </location>
</feature>
<dbReference type="AlphaFoldDB" id="A0A5A8CUF6"/>
<dbReference type="EMBL" id="VLTN01000007">
    <property type="protein sequence ID" value="KAA0155431.1"/>
    <property type="molecule type" value="Genomic_DNA"/>
</dbReference>
<evidence type="ECO:0000313" key="5">
    <source>
        <dbReference type="Proteomes" id="UP000323011"/>
    </source>
</evidence>
<keyword evidence="5" id="KW-1185">Reference proteome</keyword>
<evidence type="ECO:0000256" key="1">
    <source>
        <dbReference type="SAM" id="MobiDB-lite"/>
    </source>
</evidence>
<dbReference type="InterPro" id="IPR038900">
    <property type="entry name" value="TMC"/>
</dbReference>
<feature type="domain" description="Anoctamin transmembrane" evidence="3">
    <location>
        <begin position="306"/>
        <end position="534"/>
    </location>
</feature>
<keyword evidence="2" id="KW-1133">Transmembrane helix</keyword>
<feature type="transmembrane region" description="Helical" evidence="2">
    <location>
        <begin position="342"/>
        <end position="361"/>
    </location>
</feature>
<dbReference type="Proteomes" id="UP000323011">
    <property type="component" value="Unassembled WGS sequence"/>
</dbReference>
<evidence type="ECO:0000259" key="3">
    <source>
        <dbReference type="Pfam" id="PF04547"/>
    </source>
</evidence>
<proteinExistence type="predicted"/>
<protein>
    <recommendedName>
        <fullName evidence="3">Anoctamin transmembrane domain-containing protein</fullName>
    </recommendedName>
</protein>
<evidence type="ECO:0000313" key="4">
    <source>
        <dbReference type="EMBL" id="KAA0155431.1"/>
    </source>
</evidence>
<feature type="region of interest" description="Disordered" evidence="1">
    <location>
        <begin position="72"/>
        <end position="97"/>
    </location>
</feature>
<keyword evidence="2" id="KW-0472">Membrane</keyword>
<feature type="compositionally biased region" description="Low complexity" evidence="1">
    <location>
        <begin position="35"/>
        <end position="45"/>
    </location>
</feature>
<accession>A0A5A8CUF6</accession>
<feature type="transmembrane region" description="Helical" evidence="2">
    <location>
        <begin position="312"/>
        <end position="330"/>
    </location>
</feature>
<organism evidence="4 5">
    <name type="scientific">Cafeteria roenbergensis</name>
    <name type="common">Marine flagellate</name>
    <dbReference type="NCBI Taxonomy" id="33653"/>
    <lineage>
        <taxon>Eukaryota</taxon>
        <taxon>Sar</taxon>
        <taxon>Stramenopiles</taxon>
        <taxon>Bigyra</taxon>
        <taxon>Opalozoa</taxon>
        <taxon>Bicosoecida</taxon>
        <taxon>Cafeteriaceae</taxon>
        <taxon>Cafeteria</taxon>
    </lineage>
</organism>
<dbReference type="GO" id="GO:0005886">
    <property type="term" value="C:plasma membrane"/>
    <property type="evidence" value="ECO:0007669"/>
    <property type="project" value="InterPro"/>
</dbReference>
<feature type="transmembrane region" description="Helical" evidence="2">
    <location>
        <begin position="494"/>
        <end position="520"/>
    </location>
</feature>
<feature type="transmembrane region" description="Helical" evidence="2">
    <location>
        <begin position="436"/>
        <end position="460"/>
    </location>
</feature>
<gene>
    <name evidence="4" type="ORF">FNF29_01806</name>
</gene>